<dbReference type="EMBL" id="AP018227">
    <property type="protein sequence ID" value="BAY83677.1"/>
    <property type="molecule type" value="Genomic_DNA"/>
</dbReference>
<dbReference type="SUPFAM" id="SSF88713">
    <property type="entry name" value="Glycoside hydrolase/deacetylase"/>
    <property type="match status" value="1"/>
</dbReference>
<accession>A0A1Z4LR42</accession>
<evidence type="ECO:0000313" key="3">
    <source>
        <dbReference type="Proteomes" id="UP000218418"/>
    </source>
</evidence>
<dbReference type="PANTHER" id="PTHR10587">
    <property type="entry name" value="GLYCOSYL TRANSFERASE-RELATED"/>
    <property type="match status" value="1"/>
</dbReference>
<dbReference type="AlphaFoldDB" id="A0A1Z4LR42"/>
<dbReference type="GO" id="GO:0016810">
    <property type="term" value="F:hydrolase activity, acting on carbon-nitrogen (but not peptide) bonds"/>
    <property type="evidence" value="ECO:0007669"/>
    <property type="project" value="InterPro"/>
</dbReference>
<dbReference type="Gene3D" id="3.20.20.370">
    <property type="entry name" value="Glycoside hydrolase/deacetylase"/>
    <property type="match status" value="1"/>
</dbReference>
<evidence type="ECO:0000313" key="2">
    <source>
        <dbReference type="EMBL" id="BAY83677.1"/>
    </source>
</evidence>
<feature type="domain" description="NodB homology" evidence="1">
    <location>
        <begin position="103"/>
        <end position="282"/>
    </location>
</feature>
<dbReference type="Proteomes" id="UP000218418">
    <property type="component" value="Chromosome"/>
</dbReference>
<dbReference type="Pfam" id="PF01522">
    <property type="entry name" value="Polysacc_deac_1"/>
    <property type="match status" value="1"/>
</dbReference>
<dbReference type="InterPro" id="IPR002509">
    <property type="entry name" value="NODB_dom"/>
</dbReference>
<sequence>MENSKLFTIPHKYFIALLLFTTTVCLSLVAPENLNLLHVLGINKPKLEIVDAVSNSQQQVAGFQIAMEKTLNEQFKRQSLLSAAPSSFAAKIIYEIKPAANKKVIALTFDDGPWENTTRQTLDILKKKNIKATFFVVGSALKNKPQLGKRIIAEGHAIANHTWNHWYHFMNPQAAALEIDRTSDLIYKVTGVKTNLFRPPGGHLSNGLVAHARRKKYATLMWSADSRDFKRPAPAKMVNTVLKNARPGGIVLLHDGGGDRTNTVKALPQIIAKLEQQGYSFVTIPELLEMAEKK</sequence>
<dbReference type="GO" id="GO:0005975">
    <property type="term" value="P:carbohydrate metabolic process"/>
    <property type="evidence" value="ECO:0007669"/>
    <property type="project" value="InterPro"/>
</dbReference>
<keyword evidence="3" id="KW-1185">Reference proteome</keyword>
<gene>
    <name evidence="2" type="ORF">NIES267_31680</name>
</gene>
<dbReference type="PROSITE" id="PS51677">
    <property type="entry name" value="NODB"/>
    <property type="match status" value="1"/>
</dbReference>
<reference evidence="2 3" key="1">
    <citation type="submission" date="2017-06" db="EMBL/GenBank/DDBJ databases">
        <title>Genome sequencing of cyanobaciteial culture collection at National Institute for Environmental Studies (NIES).</title>
        <authorList>
            <person name="Hirose Y."/>
            <person name="Shimura Y."/>
            <person name="Fujisawa T."/>
            <person name="Nakamura Y."/>
            <person name="Kawachi M."/>
        </authorList>
    </citation>
    <scope>NUCLEOTIDE SEQUENCE [LARGE SCALE GENOMIC DNA]</scope>
    <source>
        <strain evidence="2 3">NIES-267</strain>
    </source>
</reference>
<proteinExistence type="predicted"/>
<dbReference type="InterPro" id="IPR050248">
    <property type="entry name" value="Polysacc_deacetylase_ArnD"/>
</dbReference>
<evidence type="ECO:0000259" key="1">
    <source>
        <dbReference type="PROSITE" id="PS51677"/>
    </source>
</evidence>
<dbReference type="InterPro" id="IPR011330">
    <property type="entry name" value="Glyco_hydro/deAcase_b/a-brl"/>
</dbReference>
<organism evidence="2 3">
    <name type="scientific">Calothrix parasitica NIES-267</name>
    <dbReference type="NCBI Taxonomy" id="1973488"/>
    <lineage>
        <taxon>Bacteria</taxon>
        <taxon>Bacillati</taxon>
        <taxon>Cyanobacteriota</taxon>
        <taxon>Cyanophyceae</taxon>
        <taxon>Nostocales</taxon>
        <taxon>Calotrichaceae</taxon>
        <taxon>Calothrix</taxon>
    </lineage>
</organism>
<protein>
    <submittedName>
        <fullName evidence="2">Polysaccharide deacetylase</fullName>
    </submittedName>
</protein>
<dbReference type="CDD" id="cd10917">
    <property type="entry name" value="CE4_NodB_like_6s_7s"/>
    <property type="match status" value="1"/>
</dbReference>
<name>A0A1Z4LR42_9CYAN</name>